<gene>
    <name evidence="7" type="primary">add</name>
    <name evidence="7" type="ORF">N1028_03440</name>
</gene>
<dbReference type="PANTHER" id="PTHR43114:SF6">
    <property type="entry name" value="ADENINE DEAMINASE"/>
    <property type="match status" value="1"/>
</dbReference>
<reference evidence="7" key="1">
    <citation type="submission" date="2022-08" db="EMBL/GenBank/DDBJ databases">
        <authorList>
            <person name="Deng Y."/>
            <person name="Han X.-F."/>
            <person name="Zhang Y.-Q."/>
        </authorList>
    </citation>
    <scope>NUCLEOTIDE SEQUENCE</scope>
    <source>
        <strain evidence="7">CPCC 203407</strain>
    </source>
</reference>
<name>A0AA42BSM5_9MICO</name>
<sequence>MPPVSTATDSRPAPALVPARIDEQEIRLLPKAEVHVHLEGTFALVDLLRLAKENGVALPGPAATIFDIGTHDEFTKPEVTTGGTAGGVGGAGLSGFLRFLDWQCGLVRTPEQAARIAYAFAARQTASGIRYSDVIVNPTHWNAWHGREIELMQALAAGLDEAEQDGLCVTNMAYSLLRTQSALEAEQIVDTLVGRRPPRVVALSVDGDEKASGPTGAKFRTAFRAAEAAGLHRTVHAGESSGPEGIREALDHLHAERIDHGVRAIEDDALIRRLIDESIPLGVCPRSNVTLGLYPDWESHPLPRLVAAGVRVTLNTDDPAPLACTLDEDWAVASAVYGFGRPELARFAAESIHASFADADLKRDLLAELAGLTEPEPEPQSESTA</sequence>
<evidence type="ECO:0000256" key="2">
    <source>
        <dbReference type="ARBA" id="ARBA00006676"/>
    </source>
</evidence>
<dbReference type="EC" id="3.5.4.4" evidence="7"/>
<dbReference type="InterPro" id="IPR001365">
    <property type="entry name" value="A_deaminase_dom"/>
</dbReference>
<comment type="cofactor">
    <cofactor evidence="1">
        <name>Zn(2+)</name>
        <dbReference type="ChEBI" id="CHEBI:29105"/>
    </cofactor>
</comment>
<keyword evidence="5" id="KW-0862">Zinc</keyword>
<dbReference type="Gene3D" id="3.20.20.140">
    <property type="entry name" value="Metal-dependent hydrolases"/>
    <property type="match status" value="1"/>
</dbReference>
<protein>
    <submittedName>
        <fullName evidence="7">Adenosine deaminase</fullName>
        <ecNumber evidence="7">3.5.4.4</ecNumber>
    </submittedName>
</protein>
<evidence type="ECO:0000313" key="7">
    <source>
        <dbReference type="EMBL" id="MCS5724942.1"/>
    </source>
</evidence>
<dbReference type="RefSeq" id="WP_259525419.1">
    <property type="nucleotide sequence ID" value="NZ_JANLCK010000002.1"/>
</dbReference>
<keyword evidence="8" id="KW-1185">Reference proteome</keyword>
<accession>A0AA42BSM5</accession>
<dbReference type="Pfam" id="PF00962">
    <property type="entry name" value="A_deaminase"/>
    <property type="match status" value="1"/>
</dbReference>
<evidence type="ECO:0000259" key="6">
    <source>
        <dbReference type="Pfam" id="PF00962"/>
    </source>
</evidence>
<evidence type="ECO:0000256" key="1">
    <source>
        <dbReference type="ARBA" id="ARBA00001947"/>
    </source>
</evidence>
<evidence type="ECO:0000313" key="8">
    <source>
        <dbReference type="Proteomes" id="UP001165587"/>
    </source>
</evidence>
<comment type="similarity">
    <text evidence="2">Belongs to the metallo-dependent hydrolases superfamily. Adenosine and AMP deaminases family.</text>
</comment>
<dbReference type="PANTHER" id="PTHR43114">
    <property type="entry name" value="ADENINE DEAMINASE"/>
    <property type="match status" value="1"/>
</dbReference>
<feature type="domain" description="Adenosine deaminase" evidence="6">
    <location>
        <begin position="30"/>
        <end position="369"/>
    </location>
</feature>
<keyword evidence="4 7" id="KW-0378">Hydrolase</keyword>
<organism evidence="7 8">
    <name type="scientific">Herbiconiux oxytropis</name>
    <dbReference type="NCBI Taxonomy" id="2970915"/>
    <lineage>
        <taxon>Bacteria</taxon>
        <taxon>Bacillati</taxon>
        <taxon>Actinomycetota</taxon>
        <taxon>Actinomycetes</taxon>
        <taxon>Micrococcales</taxon>
        <taxon>Microbacteriaceae</taxon>
        <taxon>Herbiconiux</taxon>
    </lineage>
</organism>
<evidence type="ECO:0000256" key="5">
    <source>
        <dbReference type="ARBA" id="ARBA00022833"/>
    </source>
</evidence>
<dbReference type="SUPFAM" id="SSF51556">
    <property type="entry name" value="Metallo-dependent hydrolases"/>
    <property type="match status" value="1"/>
</dbReference>
<evidence type="ECO:0000256" key="4">
    <source>
        <dbReference type="ARBA" id="ARBA00022801"/>
    </source>
</evidence>
<dbReference type="InterPro" id="IPR032466">
    <property type="entry name" value="Metal_Hydrolase"/>
</dbReference>
<dbReference type="EMBL" id="JANLCK010000002">
    <property type="protein sequence ID" value="MCS5724942.1"/>
    <property type="molecule type" value="Genomic_DNA"/>
</dbReference>
<dbReference type="GO" id="GO:0016814">
    <property type="term" value="F:hydrolase activity, acting on carbon-nitrogen (but not peptide) bonds, in cyclic amidines"/>
    <property type="evidence" value="ECO:0007669"/>
    <property type="project" value="UniProtKB-ARBA"/>
</dbReference>
<dbReference type="InterPro" id="IPR006330">
    <property type="entry name" value="Ado/ade_deaminase"/>
</dbReference>
<keyword evidence="3" id="KW-0479">Metal-binding</keyword>
<evidence type="ECO:0000256" key="3">
    <source>
        <dbReference type="ARBA" id="ARBA00022723"/>
    </source>
</evidence>
<dbReference type="Proteomes" id="UP001165587">
    <property type="component" value="Unassembled WGS sequence"/>
</dbReference>
<dbReference type="AlphaFoldDB" id="A0AA42BSM5"/>
<dbReference type="GO" id="GO:0019239">
    <property type="term" value="F:deaminase activity"/>
    <property type="evidence" value="ECO:0007669"/>
    <property type="project" value="InterPro"/>
</dbReference>
<comment type="caution">
    <text evidence="7">The sequence shown here is derived from an EMBL/GenBank/DDBJ whole genome shotgun (WGS) entry which is preliminary data.</text>
</comment>
<proteinExistence type="inferred from homology"/>
<dbReference type="NCBIfam" id="TIGR01430">
    <property type="entry name" value="aden_deam"/>
    <property type="match status" value="1"/>
</dbReference>
<dbReference type="GO" id="GO:0046872">
    <property type="term" value="F:metal ion binding"/>
    <property type="evidence" value="ECO:0007669"/>
    <property type="project" value="UniProtKB-KW"/>
</dbReference>